<evidence type="ECO:0000313" key="1">
    <source>
        <dbReference type="EMBL" id="ALN55784.1"/>
    </source>
</evidence>
<dbReference type="Proteomes" id="UP000061569">
    <property type="component" value="Chromosome"/>
</dbReference>
<reference evidence="1 2" key="1">
    <citation type="submission" date="2015-11" db="EMBL/GenBank/DDBJ databases">
        <title>Genome sequences of Lysobacter enzymogenes strain C3 and Lysobacter antibioticus ATCC 29479.</title>
        <authorList>
            <person name="Kobayashi D.Y."/>
        </authorList>
    </citation>
    <scope>NUCLEOTIDE SEQUENCE [LARGE SCALE GENOMIC DNA]</scope>
    <source>
        <strain evidence="1 2">C3</strain>
    </source>
</reference>
<protein>
    <submittedName>
        <fullName evidence="1">Uncharacterized protein</fullName>
    </submittedName>
</protein>
<dbReference type="AlphaFoldDB" id="A0A0S2DBR6"/>
<dbReference type="KEGG" id="lez:GLE_0426"/>
<evidence type="ECO:0000313" key="2">
    <source>
        <dbReference type="Proteomes" id="UP000061569"/>
    </source>
</evidence>
<dbReference type="EMBL" id="CP013140">
    <property type="protein sequence ID" value="ALN55784.1"/>
    <property type="molecule type" value="Genomic_DNA"/>
</dbReference>
<sequence>MRKRNKSWTFAAAAAALAIAGVAAPALSQPGAYVEIRTYADSAGNVRGVQYISRGCTDPQPVGWGLWSGSFTTQRGTCFRIAPPGGELN</sequence>
<dbReference type="OrthoDB" id="6028345at2"/>
<gene>
    <name evidence="1" type="ORF">GLE_0426</name>
</gene>
<dbReference type="PATRIC" id="fig|69.6.peg.423"/>
<proteinExistence type="predicted"/>
<accession>A0A0S2DBR6</accession>
<name>A0A0S2DBR6_LYSEN</name>
<organism evidence="1 2">
    <name type="scientific">Lysobacter enzymogenes</name>
    <dbReference type="NCBI Taxonomy" id="69"/>
    <lineage>
        <taxon>Bacteria</taxon>
        <taxon>Pseudomonadati</taxon>
        <taxon>Pseudomonadota</taxon>
        <taxon>Gammaproteobacteria</taxon>
        <taxon>Lysobacterales</taxon>
        <taxon>Lysobacteraceae</taxon>
        <taxon>Lysobacter</taxon>
    </lineage>
</organism>